<evidence type="ECO:0000313" key="3">
    <source>
        <dbReference type="Proteomes" id="UP000663879"/>
    </source>
</evidence>
<feature type="domain" description="MULE transposase" evidence="1">
    <location>
        <begin position="10"/>
        <end position="115"/>
    </location>
</feature>
<dbReference type="EMBL" id="CAJNOC010003323">
    <property type="protein sequence ID" value="CAF0977591.1"/>
    <property type="molecule type" value="Genomic_DNA"/>
</dbReference>
<comment type="caution">
    <text evidence="2">The sequence shown here is derived from an EMBL/GenBank/DDBJ whole genome shotgun (WGS) entry which is preliminary data.</text>
</comment>
<gene>
    <name evidence="2" type="ORF">OXX778_LOCUS15249</name>
</gene>
<dbReference type="Proteomes" id="UP000663879">
    <property type="component" value="Unassembled WGS sequence"/>
</dbReference>
<evidence type="ECO:0000313" key="2">
    <source>
        <dbReference type="EMBL" id="CAF0977591.1"/>
    </source>
</evidence>
<name>A0A814F3U2_9BILA</name>
<feature type="non-terminal residue" evidence="2">
    <location>
        <position position="1"/>
    </location>
</feature>
<accession>A0A814F3U2</accession>
<proteinExistence type="predicted"/>
<sequence length="194" mass="23187">TLAESKYYHADGTFHTKTRYMGQMYVIHAYFPYKDFENDDLVWVKRMIPCAWFFMRRRRIKDYIKILLALKKEAQNYYLELNPLYVMMDFEIAAKKGFEYVFPSIIVRGCLFHFGQTLFKNLMKIGLKHGQFTVRMWNHFDNSYKRTNNRVEGDNNKMKRYCGGANPNIDKAVRLLQQYESASSDNYKNAKKNS</sequence>
<reference evidence="2" key="1">
    <citation type="submission" date="2021-02" db="EMBL/GenBank/DDBJ databases">
        <authorList>
            <person name="Nowell W R."/>
        </authorList>
    </citation>
    <scope>NUCLEOTIDE SEQUENCE</scope>
    <source>
        <strain evidence="2">Ploen Becks lab</strain>
    </source>
</reference>
<evidence type="ECO:0000259" key="1">
    <source>
        <dbReference type="Pfam" id="PF10551"/>
    </source>
</evidence>
<dbReference type="Pfam" id="PF10551">
    <property type="entry name" value="MULE"/>
    <property type="match status" value="1"/>
</dbReference>
<organism evidence="2 3">
    <name type="scientific">Brachionus calyciflorus</name>
    <dbReference type="NCBI Taxonomy" id="104777"/>
    <lineage>
        <taxon>Eukaryota</taxon>
        <taxon>Metazoa</taxon>
        <taxon>Spiralia</taxon>
        <taxon>Gnathifera</taxon>
        <taxon>Rotifera</taxon>
        <taxon>Eurotatoria</taxon>
        <taxon>Monogononta</taxon>
        <taxon>Pseudotrocha</taxon>
        <taxon>Ploima</taxon>
        <taxon>Brachionidae</taxon>
        <taxon>Brachionus</taxon>
    </lineage>
</organism>
<keyword evidence="3" id="KW-1185">Reference proteome</keyword>
<dbReference type="InterPro" id="IPR018289">
    <property type="entry name" value="MULE_transposase_dom"/>
</dbReference>
<protein>
    <recommendedName>
        <fullName evidence="1">MULE transposase domain-containing protein</fullName>
    </recommendedName>
</protein>
<dbReference type="AlphaFoldDB" id="A0A814F3U2"/>
<dbReference type="OrthoDB" id="6145089at2759"/>